<gene>
    <name evidence="1" type="ORF">GM539_14055</name>
</gene>
<feature type="non-terminal residue" evidence="1">
    <location>
        <position position="1"/>
    </location>
</feature>
<sequence length="86" mass="9662">ILTKEAQGLVAQGKRVFYIAPNSLSFEKERAVLEYLSQQASFAITITRFAQMARYLVLNDIPEKSSLDDIGLGMAFYKCLSEIDPK</sequence>
<accession>A0A6G2D855</accession>
<name>A0A6G2D855_STREE</name>
<dbReference type="InterPro" id="IPR027417">
    <property type="entry name" value="P-loop_NTPase"/>
</dbReference>
<dbReference type="EMBL" id="WNHJ01000783">
    <property type="protein sequence ID" value="MTV64455.1"/>
    <property type="molecule type" value="Genomic_DNA"/>
</dbReference>
<dbReference type="AlphaFoldDB" id="A0A6G2D855"/>
<organism evidence="1 2">
    <name type="scientific">Streptococcus pneumoniae</name>
    <dbReference type="NCBI Taxonomy" id="1313"/>
    <lineage>
        <taxon>Bacteria</taxon>
        <taxon>Bacillati</taxon>
        <taxon>Bacillota</taxon>
        <taxon>Bacilli</taxon>
        <taxon>Lactobacillales</taxon>
        <taxon>Streptococcaceae</taxon>
        <taxon>Streptococcus</taxon>
    </lineage>
</organism>
<protein>
    <submittedName>
        <fullName evidence="1">ATP-dependent nuclease subunit B</fullName>
    </submittedName>
</protein>
<proteinExistence type="predicted"/>
<evidence type="ECO:0000313" key="1">
    <source>
        <dbReference type="EMBL" id="MTV64455.1"/>
    </source>
</evidence>
<feature type="non-terminal residue" evidence="1">
    <location>
        <position position="86"/>
    </location>
</feature>
<reference evidence="1 2" key="1">
    <citation type="submission" date="2019-11" db="EMBL/GenBank/DDBJ databases">
        <title>Growth characteristics of pneumococcus vary with the chemical composition of the capsule and with environmental conditions.</title>
        <authorList>
            <person name="Tothpal A."/>
            <person name="Desobry K."/>
            <person name="Joshi S."/>
            <person name="Wyllie A.L."/>
            <person name="Weinberger D.M."/>
        </authorList>
    </citation>
    <scope>NUCLEOTIDE SEQUENCE [LARGE SCALE GENOMIC DNA]</scope>
    <source>
        <strain evidence="2">pnumococcus22F</strain>
    </source>
</reference>
<dbReference type="Proteomes" id="UP000474228">
    <property type="component" value="Unassembled WGS sequence"/>
</dbReference>
<dbReference type="Gene3D" id="3.40.50.300">
    <property type="entry name" value="P-loop containing nucleotide triphosphate hydrolases"/>
    <property type="match status" value="1"/>
</dbReference>
<comment type="caution">
    <text evidence="1">The sequence shown here is derived from an EMBL/GenBank/DDBJ whole genome shotgun (WGS) entry which is preliminary data.</text>
</comment>
<evidence type="ECO:0000313" key="2">
    <source>
        <dbReference type="Proteomes" id="UP000474228"/>
    </source>
</evidence>